<sequence>MISTQKLNEYFTDYVSYEPFTIQTAHATTKHDFVINIPSLKTFNAVGQTLKFHVFDFSQKYDGLIGVNLMKQLGAVIDVPGEVLKTKFGNIKIFWENSKLILGPRERKIVKIPITKNFTNVLINHQQVAPGVEIPYSLTQAQDFHAITEAINFNNYPVELDNQKPIQVEPYQSISQPKSNNTKTSLNPRQIEQIQYKNVRDKLRLNHLNDEEKYLINKLCTEYKDICYSELLPLTFTNSVKHTLNLKDETPIYMKPYRKTPEQRTEIKEQDENQEQLLQDIQEFLDEESRQETTEENNETSGNVDLISTAHSNENEEPKNNETLKQLQRKYYWLNMKETVSAFIKRCEMCYKPFQKIHMDTFIIGGKIYLTCMDAFTKFAQAIHINSKNAVELVDAMITYFSMYGNKTTPKYTGPYEVKQVNQDNTAVVTDKNQKEKKVHIRNLKYGIVPDSLPESEDQPGTSR</sequence>
<dbReference type="InterPro" id="IPR036397">
    <property type="entry name" value="RNaseH_sf"/>
</dbReference>
<dbReference type="InterPro" id="IPR012337">
    <property type="entry name" value="RNaseH-like_sf"/>
</dbReference>
<evidence type="ECO:0000313" key="2">
    <source>
        <dbReference type="EMBL" id="KAK9680939.1"/>
    </source>
</evidence>
<evidence type="ECO:0000259" key="1">
    <source>
        <dbReference type="Pfam" id="PF17921"/>
    </source>
</evidence>
<gene>
    <name evidence="2" type="ORF">QE152_g38696</name>
</gene>
<proteinExistence type="predicted"/>
<organism evidence="2 3">
    <name type="scientific">Popillia japonica</name>
    <name type="common">Japanese beetle</name>
    <dbReference type="NCBI Taxonomy" id="7064"/>
    <lineage>
        <taxon>Eukaryota</taxon>
        <taxon>Metazoa</taxon>
        <taxon>Ecdysozoa</taxon>
        <taxon>Arthropoda</taxon>
        <taxon>Hexapoda</taxon>
        <taxon>Insecta</taxon>
        <taxon>Pterygota</taxon>
        <taxon>Neoptera</taxon>
        <taxon>Endopterygota</taxon>
        <taxon>Coleoptera</taxon>
        <taxon>Polyphaga</taxon>
        <taxon>Scarabaeiformia</taxon>
        <taxon>Scarabaeidae</taxon>
        <taxon>Rutelinae</taxon>
        <taxon>Popillia</taxon>
    </lineage>
</organism>
<name>A0AAW1HWK7_POPJA</name>
<comment type="caution">
    <text evidence="2">The sequence shown here is derived from an EMBL/GenBank/DDBJ whole genome shotgun (WGS) entry which is preliminary data.</text>
</comment>
<dbReference type="EMBL" id="JASPKY010000857">
    <property type="protein sequence ID" value="KAK9680939.1"/>
    <property type="molecule type" value="Genomic_DNA"/>
</dbReference>
<dbReference type="Pfam" id="PF17921">
    <property type="entry name" value="Integrase_H2C2"/>
    <property type="match status" value="1"/>
</dbReference>
<dbReference type="GO" id="GO:0003676">
    <property type="term" value="F:nucleic acid binding"/>
    <property type="evidence" value="ECO:0007669"/>
    <property type="project" value="InterPro"/>
</dbReference>
<keyword evidence="3" id="KW-1185">Reference proteome</keyword>
<dbReference type="AlphaFoldDB" id="A0AAW1HWK7"/>
<dbReference type="Gene3D" id="3.30.420.10">
    <property type="entry name" value="Ribonuclease H-like superfamily/Ribonuclease H"/>
    <property type="match status" value="1"/>
</dbReference>
<feature type="domain" description="Integrase zinc-binding" evidence="1">
    <location>
        <begin position="307"/>
        <end position="350"/>
    </location>
</feature>
<dbReference type="Gene3D" id="1.10.340.70">
    <property type="match status" value="1"/>
</dbReference>
<reference evidence="2 3" key="1">
    <citation type="journal article" date="2024" name="BMC Genomics">
        <title>De novo assembly and annotation of Popillia japonica's genome with initial clues to its potential as an invasive pest.</title>
        <authorList>
            <person name="Cucini C."/>
            <person name="Boschi S."/>
            <person name="Funari R."/>
            <person name="Cardaioli E."/>
            <person name="Iannotti N."/>
            <person name="Marturano G."/>
            <person name="Paoli F."/>
            <person name="Bruttini M."/>
            <person name="Carapelli A."/>
            <person name="Frati F."/>
            <person name="Nardi F."/>
        </authorList>
    </citation>
    <scope>NUCLEOTIDE SEQUENCE [LARGE SCALE GENOMIC DNA]</scope>
    <source>
        <strain evidence="2">DMR45628</strain>
    </source>
</reference>
<dbReference type="InterPro" id="IPR041588">
    <property type="entry name" value="Integrase_H2C2"/>
</dbReference>
<evidence type="ECO:0000313" key="3">
    <source>
        <dbReference type="Proteomes" id="UP001458880"/>
    </source>
</evidence>
<dbReference type="SUPFAM" id="SSF53098">
    <property type="entry name" value="Ribonuclease H-like"/>
    <property type="match status" value="1"/>
</dbReference>
<dbReference type="Proteomes" id="UP001458880">
    <property type="component" value="Unassembled WGS sequence"/>
</dbReference>
<protein>
    <submittedName>
        <fullName evidence="2">Integrase zinc binding domain</fullName>
    </submittedName>
</protein>
<accession>A0AAW1HWK7</accession>